<dbReference type="AlphaFoldDB" id="A0A151N202"/>
<dbReference type="GO" id="GO:0006805">
    <property type="term" value="P:xenobiotic metabolic process"/>
    <property type="evidence" value="ECO:0007669"/>
    <property type="project" value="TreeGrafter"/>
</dbReference>
<comment type="cofactor">
    <cofactor evidence="1 12">
        <name>heme</name>
        <dbReference type="ChEBI" id="CHEBI:30413"/>
    </cofactor>
</comment>
<keyword evidence="8" id="KW-0560">Oxidoreductase</keyword>
<evidence type="ECO:0000256" key="7">
    <source>
        <dbReference type="ARBA" id="ARBA00022848"/>
    </source>
</evidence>
<evidence type="ECO:0000256" key="1">
    <source>
        <dbReference type="ARBA" id="ARBA00001971"/>
    </source>
</evidence>
<evidence type="ECO:0000313" key="15">
    <source>
        <dbReference type="Proteomes" id="UP000050525"/>
    </source>
</evidence>
<evidence type="ECO:0000256" key="4">
    <source>
        <dbReference type="ARBA" id="ARBA00022617"/>
    </source>
</evidence>
<dbReference type="eggNOG" id="KOG0156">
    <property type="taxonomic scope" value="Eukaryota"/>
</dbReference>
<keyword evidence="4 12" id="KW-0349">Heme</keyword>
<evidence type="ECO:0000256" key="11">
    <source>
        <dbReference type="ARBA" id="ARBA00023136"/>
    </source>
</evidence>
<keyword evidence="7" id="KW-0492">Microsome</keyword>
<dbReference type="InterPro" id="IPR036396">
    <property type="entry name" value="Cyt_P450_sf"/>
</dbReference>
<feature type="binding site" description="axial binding residue" evidence="12">
    <location>
        <position position="451"/>
    </location>
    <ligand>
        <name>heme</name>
        <dbReference type="ChEBI" id="CHEBI:30413"/>
    </ligand>
    <ligandPart>
        <name>Fe</name>
        <dbReference type="ChEBI" id="CHEBI:18248"/>
    </ligandPart>
</feature>
<evidence type="ECO:0000256" key="10">
    <source>
        <dbReference type="ARBA" id="ARBA00023033"/>
    </source>
</evidence>
<comment type="subcellular location">
    <subcellularLocation>
        <location evidence="2">Microsome membrane</location>
    </subcellularLocation>
</comment>
<dbReference type="GO" id="GO:0016712">
    <property type="term" value="F:oxidoreductase activity, acting on paired donors, with incorporation or reduction of molecular oxygen, reduced flavin or flavoprotein as one donor, and incorporation of one atom of oxygen"/>
    <property type="evidence" value="ECO:0007669"/>
    <property type="project" value="TreeGrafter"/>
</dbReference>
<keyword evidence="10" id="KW-0503">Monooxygenase</keyword>
<evidence type="ECO:0000256" key="3">
    <source>
        <dbReference type="ARBA" id="ARBA00010617"/>
    </source>
</evidence>
<dbReference type="GO" id="GO:0046222">
    <property type="term" value="P:aflatoxin metabolic process"/>
    <property type="evidence" value="ECO:0007669"/>
    <property type="project" value="UniProtKB-ARBA"/>
</dbReference>
<comment type="caution">
    <text evidence="14">The sequence shown here is derived from an EMBL/GenBank/DDBJ whole genome shotgun (WGS) entry which is preliminary data.</text>
</comment>
<gene>
    <name evidence="14" type="primary">CYP2W1</name>
    <name evidence="14" type="ORF">Y1Q_0008302</name>
</gene>
<evidence type="ECO:0000256" key="2">
    <source>
        <dbReference type="ARBA" id="ARBA00004524"/>
    </source>
</evidence>
<dbReference type="PANTHER" id="PTHR24300">
    <property type="entry name" value="CYTOCHROME P450 508A4-RELATED"/>
    <property type="match status" value="1"/>
</dbReference>
<keyword evidence="15" id="KW-1185">Reference proteome</keyword>
<dbReference type="PROSITE" id="PS00086">
    <property type="entry name" value="CYTOCHROME_P450"/>
    <property type="match status" value="2"/>
</dbReference>
<proteinExistence type="inferred from homology"/>
<keyword evidence="6" id="KW-0256">Endoplasmic reticulum</keyword>
<dbReference type="STRING" id="8496.A0A151N202"/>
<evidence type="ECO:0000256" key="6">
    <source>
        <dbReference type="ARBA" id="ARBA00022824"/>
    </source>
</evidence>
<dbReference type="PRINTS" id="PR00385">
    <property type="entry name" value="P450"/>
</dbReference>
<dbReference type="GO" id="GO:0005737">
    <property type="term" value="C:cytoplasm"/>
    <property type="evidence" value="ECO:0007669"/>
    <property type="project" value="TreeGrafter"/>
</dbReference>
<accession>A0A151N202</accession>
<evidence type="ECO:0000313" key="14">
    <source>
        <dbReference type="EMBL" id="KYO30679.1"/>
    </source>
</evidence>
<evidence type="ECO:0000256" key="9">
    <source>
        <dbReference type="ARBA" id="ARBA00023004"/>
    </source>
</evidence>
<dbReference type="Pfam" id="PF00067">
    <property type="entry name" value="p450"/>
    <property type="match status" value="2"/>
</dbReference>
<keyword evidence="5 12" id="KW-0479">Metal-binding</keyword>
<evidence type="ECO:0000256" key="13">
    <source>
        <dbReference type="SAM" id="Phobius"/>
    </source>
</evidence>
<dbReference type="InterPro" id="IPR002401">
    <property type="entry name" value="Cyt_P450_E_grp-I"/>
</dbReference>
<dbReference type="PRINTS" id="PR00463">
    <property type="entry name" value="EP450I"/>
</dbReference>
<dbReference type="FunFam" id="1.10.630.10:FF:000010">
    <property type="entry name" value="cytochrome P450 2W1 isoform X2"/>
    <property type="match status" value="2"/>
</dbReference>
<evidence type="ECO:0000256" key="5">
    <source>
        <dbReference type="ARBA" id="ARBA00022723"/>
    </source>
</evidence>
<dbReference type="GO" id="GO:0020037">
    <property type="term" value="F:heme binding"/>
    <property type="evidence" value="ECO:0007669"/>
    <property type="project" value="InterPro"/>
</dbReference>
<dbReference type="Gene3D" id="1.10.630.10">
    <property type="entry name" value="Cytochrome P450"/>
    <property type="match status" value="2"/>
</dbReference>
<dbReference type="InterPro" id="IPR001128">
    <property type="entry name" value="Cyt_P450"/>
</dbReference>
<keyword evidence="11 13" id="KW-0472">Membrane</keyword>
<evidence type="ECO:0000256" key="12">
    <source>
        <dbReference type="PIRSR" id="PIRSR602401-1"/>
    </source>
</evidence>
<dbReference type="Proteomes" id="UP000050525">
    <property type="component" value="Unassembled WGS sequence"/>
</dbReference>
<keyword evidence="13" id="KW-1133">Transmembrane helix</keyword>
<name>A0A151N202_ALLMI</name>
<sequence length="943" mass="108369">MEQIMNPASKTGAYLTPLLMRFVNGPETVHSCEKMTTETTCNFYTVIRPITRPTNVRRAERGNARCPLKTCSKLSEKYGNIFTVHFGPRKAVVLAGYETIKEALLTHAEEFGGRAEIPIFQKITKGNGIGFSHGESWKTMRKFTLFTLRNFGVGKKTIELRILEELNCLIKYFESHRGMPFDTKVILNSAVSNVICSILFGERFEYNDPVFLTLLKLINENTKLLGSPMVLLYNFYPSVGFLFGAPRTVQRNVDELNTFLQKFFQEHRQEFNANNLTGFVDAFLMKQQQESRNPRTYFHNENLLFSTLDLFAAGTETTSTTVRWGLLLMMKYPEIQRRIQEEMNKVIEPGQLPTLEDRKKMPYTDAVIHEIQRFANIVPMSVSRSTSRNVNFRGYVIPKGIEVIPLLTSVLNDKLHWETPDQFNPSHFLDSDGNFIRKEAFIPFSIGRRACVGEGLAKMELFLFFAGALYFSTGSKNSACKLPPGPSPLPIIGNLHLLDIRRQDKSLMKLAEEYGPVFTLHFGFQKVVVLTGYEAVKEALVNFTEEFVDRPAIPIFEEIQHGNGVFFSTGELWRTTRRFTMSAMRNLGMGKQLMEEHIFEELHFLTEMIKSHQGEPFSLRSFNIAPTNITFHMVFGERFDYKDPTFLSLLRLIDEVMVLLGSPYLHFFNFYPLLGFFLKTHKILLRRIEDMRIILRNYIKASRQDINENNIRSYIDAMVFKQEEEKNKKESLFHDENLVASILDLVVAGTETTATTLQWSILLMMKHPEIQKKVQEEIGRVVEPGSRATYEDRRRLPFTNAVIHEVQRFITLLPHVPRCTAVDTHFRGYLLPKGTTVIPSLTSVLLDKTQWETPYEFNPNHFLDANGKFLKKDAFLAFSSGRRSCMGESLAKMELFLFFVGLLQTFTFRAPPGVTESDLDLTVPQTTFTLRPQPQSTWAVLRK</sequence>
<dbReference type="EMBL" id="AKHW03004154">
    <property type="protein sequence ID" value="KYO30679.1"/>
    <property type="molecule type" value="Genomic_DNA"/>
</dbReference>
<organism evidence="14 15">
    <name type="scientific">Alligator mississippiensis</name>
    <name type="common">American alligator</name>
    <dbReference type="NCBI Taxonomy" id="8496"/>
    <lineage>
        <taxon>Eukaryota</taxon>
        <taxon>Metazoa</taxon>
        <taxon>Chordata</taxon>
        <taxon>Craniata</taxon>
        <taxon>Vertebrata</taxon>
        <taxon>Euteleostomi</taxon>
        <taxon>Archelosauria</taxon>
        <taxon>Archosauria</taxon>
        <taxon>Crocodylia</taxon>
        <taxon>Alligatoridae</taxon>
        <taxon>Alligatorinae</taxon>
        <taxon>Alligator</taxon>
    </lineage>
</organism>
<feature type="transmembrane region" description="Helical" evidence="13">
    <location>
        <begin position="656"/>
        <end position="678"/>
    </location>
</feature>
<dbReference type="GO" id="GO:0006082">
    <property type="term" value="P:organic acid metabolic process"/>
    <property type="evidence" value="ECO:0007669"/>
    <property type="project" value="TreeGrafter"/>
</dbReference>
<evidence type="ECO:0000256" key="8">
    <source>
        <dbReference type="ARBA" id="ARBA00023002"/>
    </source>
</evidence>
<reference evidence="14 15" key="1">
    <citation type="journal article" date="2012" name="Genome Biol.">
        <title>Sequencing three crocodilian genomes to illuminate the evolution of archosaurs and amniotes.</title>
        <authorList>
            <person name="St John J.A."/>
            <person name="Braun E.L."/>
            <person name="Isberg S.R."/>
            <person name="Miles L.G."/>
            <person name="Chong A.Y."/>
            <person name="Gongora J."/>
            <person name="Dalzell P."/>
            <person name="Moran C."/>
            <person name="Bed'hom B."/>
            <person name="Abzhanov A."/>
            <person name="Burgess S.C."/>
            <person name="Cooksey A.M."/>
            <person name="Castoe T.A."/>
            <person name="Crawford N.G."/>
            <person name="Densmore L.D."/>
            <person name="Drew J.C."/>
            <person name="Edwards S.V."/>
            <person name="Faircloth B.C."/>
            <person name="Fujita M.K."/>
            <person name="Greenwold M.J."/>
            <person name="Hoffmann F.G."/>
            <person name="Howard J.M."/>
            <person name="Iguchi T."/>
            <person name="Janes D.E."/>
            <person name="Khan S.Y."/>
            <person name="Kohno S."/>
            <person name="de Koning A.J."/>
            <person name="Lance S.L."/>
            <person name="McCarthy F.M."/>
            <person name="McCormack J.E."/>
            <person name="Merchant M.E."/>
            <person name="Peterson D.G."/>
            <person name="Pollock D.D."/>
            <person name="Pourmand N."/>
            <person name="Raney B.J."/>
            <person name="Roessler K.A."/>
            <person name="Sanford J.R."/>
            <person name="Sawyer R.H."/>
            <person name="Schmidt C.J."/>
            <person name="Triplett E.W."/>
            <person name="Tuberville T.D."/>
            <person name="Venegas-Anaya M."/>
            <person name="Howard J.T."/>
            <person name="Jarvis E.D."/>
            <person name="Guillette L.J.Jr."/>
            <person name="Glenn T.C."/>
            <person name="Green R.E."/>
            <person name="Ray D.A."/>
        </authorList>
    </citation>
    <scope>NUCLEOTIDE SEQUENCE [LARGE SCALE GENOMIC DNA]</scope>
    <source>
        <strain evidence="14">KSC_2009_1</strain>
    </source>
</reference>
<dbReference type="GO" id="GO:0005506">
    <property type="term" value="F:iron ion binding"/>
    <property type="evidence" value="ECO:0007669"/>
    <property type="project" value="InterPro"/>
</dbReference>
<keyword evidence="9 12" id="KW-0408">Iron</keyword>
<keyword evidence="13" id="KW-0812">Transmembrane</keyword>
<comment type="similarity">
    <text evidence="3">Belongs to the cytochrome P450 family.</text>
</comment>
<dbReference type="InterPro" id="IPR050182">
    <property type="entry name" value="Cytochrome_P450_fam2"/>
</dbReference>
<dbReference type="PANTHER" id="PTHR24300:SF291">
    <property type="entry name" value="CYTOCHROME P450 2W1"/>
    <property type="match status" value="1"/>
</dbReference>
<dbReference type="SUPFAM" id="SSF48264">
    <property type="entry name" value="Cytochrome P450"/>
    <property type="match status" value="2"/>
</dbReference>
<dbReference type="InterPro" id="IPR017972">
    <property type="entry name" value="Cyt_P450_CS"/>
</dbReference>
<protein>
    <submittedName>
        <fullName evidence="14">Cytochrome P450 2W1</fullName>
    </submittedName>
</protein>